<comment type="cofactor">
    <cofactor evidence="1 8">
        <name>heme</name>
        <dbReference type="ChEBI" id="CHEBI:30413"/>
    </cofactor>
</comment>
<dbReference type="GO" id="GO:0020037">
    <property type="term" value="F:heme binding"/>
    <property type="evidence" value="ECO:0007669"/>
    <property type="project" value="InterPro"/>
</dbReference>
<evidence type="ECO:0000256" key="6">
    <source>
        <dbReference type="ARBA" id="ARBA00023004"/>
    </source>
</evidence>
<evidence type="ECO:0000256" key="9">
    <source>
        <dbReference type="RuleBase" id="RU000461"/>
    </source>
</evidence>
<proteinExistence type="inferred from homology"/>
<dbReference type="PANTHER" id="PTHR46300">
    <property type="entry name" value="P450, PUTATIVE (EUROFUNG)-RELATED-RELATED"/>
    <property type="match status" value="1"/>
</dbReference>
<dbReference type="GO" id="GO:0005506">
    <property type="term" value="F:iron ion binding"/>
    <property type="evidence" value="ECO:0007669"/>
    <property type="project" value="InterPro"/>
</dbReference>
<evidence type="ECO:0000256" key="7">
    <source>
        <dbReference type="ARBA" id="ARBA00023033"/>
    </source>
</evidence>
<evidence type="ECO:0000256" key="5">
    <source>
        <dbReference type="ARBA" id="ARBA00023002"/>
    </source>
</evidence>
<dbReference type="SUPFAM" id="SSF48264">
    <property type="entry name" value="Cytochrome P450"/>
    <property type="match status" value="1"/>
</dbReference>
<dbReference type="Gene3D" id="1.10.630.10">
    <property type="entry name" value="Cytochrome P450"/>
    <property type="match status" value="2"/>
</dbReference>
<comment type="similarity">
    <text evidence="2 9">Belongs to the cytochrome P450 family.</text>
</comment>
<dbReference type="AlphaFoldDB" id="A0A319DWV5"/>
<dbReference type="InterPro" id="IPR001128">
    <property type="entry name" value="Cyt_P450"/>
</dbReference>
<dbReference type="PROSITE" id="PS00086">
    <property type="entry name" value="CYTOCHROME_P450"/>
    <property type="match status" value="1"/>
</dbReference>
<organism evidence="10 11">
    <name type="scientific">Aspergillus ellipticus CBS 707.79</name>
    <dbReference type="NCBI Taxonomy" id="1448320"/>
    <lineage>
        <taxon>Eukaryota</taxon>
        <taxon>Fungi</taxon>
        <taxon>Dikarya</taxon>
        <taxon>Ascomycota</taxon>
        <taxon>Pezizomycotina</taxon>
        <taxon>Eurotiomycetes</taxon>
        <taxon>Eurotiomycetidae</taxon>
        <taxon>Eurotiales</taxon>
        <taxon>Aspergillaceae</taxon>
        <taxon>Aspergillus</taxon>
        <taxon>Aspergillus subgen. Circumdati</taxon>
    </lineage>
</organism>
<feature type="binding site" description="axial binding residue" evidence="8">
    <location>
        <position position="349"/>
    </location>
    <ligand>
        <name>heme</name>
        <dbReference type="ChEBI" id="CHEBI:30413"/>
    </ligand>
    <ligandPart>
        <name>Fe</name>
        <dbReference type="ChEBI" id="CHEBI:18248"/>
    </ligandPart>
</feature>
<keyword evidence="3 8" id="KW-0349">Heme</keyword>
<dbReference type="InterPro" id="IPR036396">
    <property type="entry name" value="Cyt_P450_sf"/>
</dbReference>
<dbReference type="GO" id="GO:0016705">
    <property type="term" value="F:oxidoreductase activity, acting on paired donors, with incorporation or reduction of molecular oxygen"/>
    <property type="evidence" value="ECO:0007669"/>
    <property type="project" value="InterPro"/>
</dbReference>
<evidence type="ECO:0000256" key="3">
    <source>
        <dbReference type="ARBA" id="ARBA00022617"/>
    </source>
</evidence>
<evidence type="ECO:0000256" key="1">
    <source>
        <dbReference type="ARBA" id="ARBA00001971"/>
    </source>
</evidence>
<dbReference type="InterPro" id="IPR050364">
    <property type="entry name" value="Cytochrome_P450_fung"/>
</dbReference>
<dbReference type="OrthoDB" id="1470350at2759"/>
<keyword evidence="5 9" id="KW-0560">Oxidoreductase</keyword>
<evidence type="ECO:0000256" key="2">
    <source>
        <dbReference type="ARBA" id="ARBA00010617"/>
    </source>
</evidence>
<name>A0A319DWV5_9EURO</name>
<accession>A0A319DWV5</accession>
<dbReference type="PANTHER" id="PTHR46300:SF1">
    <property type="entry name" value="P450, PUTATIVE (EUROFUNG)-RELATED"/>
    <property type="match status" value="1"/>
</dbReference>
<keyword evidence="11" id="KW-1185">Reference proteome</keyword>
<evidence type="ECO:0000256" key="4">
    <source>
        <dbReference type="ARBA" id="ARBA00022723"/>
    </source>
</evidence>
<evidence type="ECO:0000313" key="11">
    <source>
        <dbReference type="Proteomes" id="UP000247810"/>
    </source>
</evidence>
<keyword evidence="6 8" id="KW-0408">Iron</keyword>
<protein>
    <submittedName>
        <fullName evidence="10">Cytochrome P450</fullName>
    </submittedName>
</protein>
<evidence type="ECO:0000256" key="8">
    <source>
        <dbReference type="PIRSR" id="PIRSR602401-1"/>
    </source>
</evidence>
<dbReference type="Pfam" id="PF00067">
    <property type="entry name" value="p450"/>
    <property type="match status" value="1"/>
</dbReference>
<keyword evidence="4 8" id="KW-0479">Metal-binding</keyword>
<gene>
    <name evidence="10" type="ORF">BO71DRAFT_420643</name>
</gene>
<dbReference type="PRINTS" id="PR00463">
    <property type="entry name" value="EP450I"/>
</dbReference>
<dbReference type="InterPro" id="IPR002401">
    <property type="entry name" value="Cyt_P450_E_grp-I"/>
</dbReference>
<dbReference type="EMBL" id="KZ825911">
    <property type="protein sequence ID" value="PYH92658.1"/>
    <property type="molecule type" value="Genomic_DNA"/>
</dbReference>
<reference evidence="10 11" key="1">
    <citation type="submission" date="2018-02" db="EMBL/GenBank/DDBJ databases">
        <title>The genomes of Aspergillus section Nigri reveals drivers in fungal speciation.</title>
        <authorList>
            <consortium name="DOE Joint Genome Institute"/>
            <person name="Vesth T.C."/>
            <person name="Nybo J."/>
            <person name="Theobald S."/>
            <person name="Brandl J."/>
            <person name="Frisvad J.C."/>
            <person name="Nielsen K.F."/>
            <person name="Lyhne E.K."/>
            <person name="Kogle M.E."/>
            <person name="Kuo A."/>
            <person name="Riley R."/>
            <person name="Clum A."/>
            <person name="Nolan M."/>
            <person name="Lipzen A."/>
            <person name="Salamov A."/>
            <person name="Henrissat B."/>
            <person name="Wiebenga A."/>
            <person name="De vries R.P."/>
            <person name="Grigoriev I.V."/>
            <person name="Mortensen U.H."/>
            <person name="Andersen M.R."/>
            <person name="Baker S.E."/>
        </authorList>
    </citation>
    <scope>NUCLEOTIDE SEQUENCE [LARGE SCALE GENOMIC DNA]</scope>
    <source>
        <strain evidence="10 11">CBS 707.79</strain>
    </source>
</reference>
<dbReference type="STRING" id="1448320.A0A319DWV5"/>
<dbReference type="GO" id="GO:0004497">
    <property type="term" value="F:monooxygenase activity"/>
    <property type="evidence" value="ECO:0007669"/>
    <property type="project" value="UniProtKB-KW"/>
</dbReference>
<keyword evidence="7 9" id="KW-0503">Monooxygenase</keyword>
<dbReference type="VEuPathDB" id="FungiDB:BO71DRAFT_420643"/>
<evidence type="ECO:0000313" key="10">
    <source>
        <dbReference type="EMBL" id="PYH92658.1"/>
    </source>
</evidence>
<dbReference type="Proteomes" id="UP000247810">
    <property type="component" value="Unassembled WGS sequence"/>
</dbReference>
<sequence length="433" mass="49209">MTWKTSLSRLSTSFAFAALCLTFFYVASTLICKRKQVNLPPDPAPLPIIGNIHQLPPAEDLLRKRGNLYNSRPRLAVVGECFTKGMSSVLIPYGNQWRAHNRIFLSLLGGHLESKQLLFDLLAGSMDSREDESSEFEFSAHIHRLTCSVMSSLIYGRRLKSFDMEDVAKVDEHVKEFSHEGNRSETQLAEMFPVLNYLPSWLAPWKRRGDEIHAKTVDYFEKNVAIGKKNAPWNFTHQADRLRNGGALHDIYEMPNTEMAYFLGHMQGAGSETTTVILRLFVLACVLHPSKIQTAQHEIDRVVGMRLPSFDDASRLPHVNALINEFKPERWLESPDLPSYSFGLGRRFCPGKHLAQGTLFITISRLLWAYNITHASRGGHKVEVDPWVMVQGLAAPPLPFEAAFRVRSKRHREIIQSEWENAEKDLDKIISLS</sequence>
<dbReference type="InterPro" id="IPR017972">
    <property type="entry name" value="Cyt_P450_CS"/>
</dbReference>